<dbReference type="CDD" id="cd03014">
    <property type="entry name" value="PRX_Atyp2cys"/>
    <property type="match status" value="1"/>
</dbReference>
<evidence type="ECO:0000256" key="4">
    <source>
        <dbReference type="ARBA" id="ARBA00023284"/>
    </source>
</evidence>
<evidence type="ECO:0000313" key="7">
    <source>
        <dbReference type="Proteomes" id="UP000236214"/>
    </source>
</evidence>
<evidence type="ECO:0000256" key="3">
    <source>
        <dbReference type="ARBA" id="ARBA00023157"/>
    </source>
</evidence>
<organism evidence="6 7">
    <name type="scientific">Tetragenococcus halophilus subsp. halophilus</name>
    <dbReference type="NCBI Taxonomy" id="1513897"/>
    <lineage>
        <taxon>Bacteria</taxon>
        <taxon>Bacillati</taxon>
        <taxon>Bacillota</taxon>
        <taxon>Bacilli</taxon>
        <taxon>Lactobacillales</taxon>
        <taxon>Enterococcaceae</taxon>
        <taxon>Tetragenococcus</taxon>
    </lineage>
</organism>
<dbReference type="InterPro" id="IPR002065">
    <property type="entry name" value="TPX"/>
</dbReference>
<feature type="domain" description="Thioredoxin" evidence="5">
    <location>
        <begin position="17"/>
        <end position="162"/>
    </location>
</feature>
<dbReference type="InterPro" id="IPR036249">
    <property type="entry name" value="Thioredoxin-like_sf"/>
</dbReference>
<evidence type="ECO:0000256" key="2">
    <source>
        <dbReference type="ARBA" id="ARBA00022862"/>
    </source>
</evidence>
<keyword evidence="2" id="KW-0049">Antioxidant</keyword>
<reference evidence="6 7" key="1">
    <citation type="submission" date="2016-05" db="EMBL/GenBank/DDBJ databases">
        <title>Whole genome sequencing of Tetragenococcus halophilus subsp. halophilus NISL 7118.</title>
        <authorList>
            <person name="Shiwa Y."/>
            <person name="Nishimura I."/>
            <person name="Yoshikawa H."/>
            <person name="Koyama Y."/>
            <person name="Oguma T."/>
        </authorList>
    </citation>
    <scope>NUCLEOTIDE SEQUENCE [LARGE SCALE GENOMIC DNA]</scope>
    <source>
        <strain evidence="6 7">NISL 7118</strain>
    </source>
</reference>
<dbReference type="Pfam" id="PF00578">
    <property type="entry name" value="AhpC-TSA"/>
    <property type="match status" value="1"/>
</dbReference>
<keyword evidence="4" id="KW-0676">Redox-active center</keyword>
<accession>A0A2H6CWL5</accession>
<evidence type="ECO:0000313" key="6">
    <source>
        <dbReference type="EMBL" id="GBD69375.1"/>
    </source>
</evidence>
<dbReference type="PANTHER" id="PTHR43110">
    <property type="entry name" value="THIOL PEROXIDASE"/>
    <property type="match status" value="1"/>
</dbReference>
<dbReference type="NCBIfam" id="NF001808">
    <property type="entry name" value="PRK00522.1"/>
    <property type="match status" value="1"/>
</dbReference>
<sequence length="164" mass="18562">MIITRKGEELEVPGQQPAVGEKAASFSLKDLQDRTYTLADFDNGKPTILSVVPDINTRVCALQTKRFNQEASQLEDVNFVTISNNTKEDQAKWCGQEGVDMIMLHDPENTFGKIYNLYIPEADKFTRSIFVLDQNGTITYEEFVPEMSDEPDYQKALKEAKTLS</sequence>
<dbReference type="EMBL" id="BDEC01000207">
    <property type="protein sequence ID" value="GBD69375.1"/>
    <property type="molecule type" value="Genomic_DNA"/>
</dbReference>
<dbReference type="Gene3D" id="3.40.30.10">
    <property type="entry name" value="Glutaredoxin"/>
    <property type="match status" value="1"/>
</dbReference>
<keyword evidence="7" id="KW-1185">Reference proteome</keyword>
<keyword evidence="1 6" id="KW-0575">Peroxidase</keyword>
<dbReference type="InterPro" id="IPR013766">
    <property type="entry name" value="Thioredoxin_domain"/>
</dbReference>
<dbReference type="RefSeq" id="WP_103103740.1">
    <property type="nucleotide sequence ID" value="NZ_BDEC01000207.1"/>
</dbReference>
<name>A0A2H6CWL5_TETHA</name>
<protein>
    <submittedName>
        <fullName evidence="6">Thiol peroxidase</fullName>
    </submittedName>
</protein>
<evidence type="ECO:0000256" key="1">
    <source>
        <dbReference type="ARBA" id="ARBA00022559"/>
    </source>
</evidence>
<dbReference type="PROSITE" id="PS51352">
    <property type="entry name" value="THIOREDOXIN_2"/>
    <property type="match status" value="1"/>
</dbReference>
<keyword evidence="3" id="KW-1015">Disulfide bond</keyword>
<gene>
    <name evidence="6" type="primary">tpx</name>
    <name evidence="6" type="ORF">TEHN7118_2181</name>
</gene>
<evidence type="ECO:0000259" key="5">
    <source>
        <dbReference type="PROSITE" id="PS51352"/>
    </source>
</evidence>
<keyword evidence="1 6" id="KW-0560">Oxidoreductase</keyword>
<dbReference type="Proteomes" id="UP000236214">
    <property type="component" value="Unassembled WGS sequence"/>
</dbReference>
<dbReference type="InterPro" id="IPR000866">
    <property type="entry name" value="AhpC/TSA"/>
</dbReference>
<proteinExistence type="predicted"/>
<dbReference type="PANTHER" id="PTHR43110:SF1">
    <property type="entry name" value="THIOL PEROXIDASE"/>
    <property type="match status" value="1"/>
</dbReference>
<comment type="caution">
    <text evidence="6">The sequence shown here is derived from an EMBL/GenBank/DDBJ whole genome shotgun (WGS) entry which is preliminary data.</text>
</comment>
<dbReference type="InterPro" id="IPR050455">
    <property type="entry name" value="Tpx_Peroxidase_subfamily"/>
</dbReference>
<dbReference type="GO" id="GO:0008379">
    <property type="term" value="F:thioredoxin peroxidase activity"/>
    <property type="evidence" value="ECO:0007669"/>
    <property type="project" value="InterPro"/>
</dbReference>
<dbReference type="AlphaFoldDB" id="A0A2H6CWL5"/>
<dbReference type="SUPFAM" id="SSF52833">
    <property type="entry name" value="Thioredoxin-like"/>
    <property type="match status" value="1"/>
</dbReference>